<dbReference type="AlphaFoldDB" id="A0A917LR61"/>
<organism evidence="1 2">
    <name type="scientific">Kocuria dechangensis</name>
    <dbReference type="NCBI Taxonomy" id="1176249"/>
    <lineage>
        <taxon>Bacteria</taxon>
        <taxon>Bacillati</taxon>
        <taxon>Actinomycetota</taxon>
        <taxon>Actinomycetes</taxon>
        <taxon>Micrococcales</taxon>
        <taxon>Micrococcaceae</taxon>
        <taxon>Kocuria</taxon>
    </lineage>
</organism>
<evidence type="ECO:0000313" key="2">
    <source>
        <dbReference type="Proteomes" id="UP000638848"/>
    </source>
</evidence>
<sequence length="142" mass="15682">MSAETMAALTPLRGLWRTSGHVLDGSGRRTAEITGTDEYELMTGGQWLIHRVDVLVGGARTVALELIGDPGEDGTFAMRAFDGSGAYDEMRLSVADGGVLHLAGEGVRSTLRVDRDAMEALWERDDGVRWVPWMEMRFDRIR</sequence>
<dbReference type="Proteomes" id="UP000638848">
    <property type="component" value="Unassembled WGS sequence"/>
</dbReference>
<comment type="caution">
    <text evidence="1">The sequence shown here is derived from an EMBL/GenBank/DDBJ whole genome shotgun (WGS) entry which is preliminary data.</text>
</comment>
<proteinExistence type="predicted"/>
<dbReference type="RefSeq" id="WP_188535548.1">
    <property type="nucleotide sequence ID" value="NZ_BMEQ01000005.1"/>
</dbReference>
<protein>
    <recommendedName>
        <fullName evidence="3">DUF1579 domain-containing protein</fullName>
    </recommendedName>
</protein>
<gene>
    <name evidence="1" type="ORF">GCM10011374_13730</name>
</gene>
<reference evidence="1" key="2">
    <citation type="submission" date="2020-09" db="EMBL/GenBank/DDBJ databases">
        <authorList>
            <person name="Sun Q."/>
            <person name="Zhou Y."/>
        </authorList>
    </citation>
    <scope>NUCLEOTIDE SEQUENCE</scope>
    <source>
        <strain evidence="1">CGMCC 1.12187</strain>
    </source>
</reference>
<accession>A0A917LR61</accession>
<dbReference type="EMBL" id="BMEQ01000005">
    <property type="protein sequence ID" value="GGG52236.1"/>
    <property type="molecule type" value="Genomic_DNA"/>
</dbReference>
<name>A0A917LR61_9MICC</name>
<evidence type="ECO:0000313" key="1">
    <source>
        <dbReference type="EMBL" id="GGG52236.1"/>
    </source>
</evidence>
<keyword evidence="2" id="KW-1185">Reference proteome</keyword>
<reference evidence="1" key="1">
    <citation type="journal article" date="2014" name="Int. J. Syst. Evol. Microbiol.">
        <title>Complete genome sequence of Corynebacterium casei LMG S-19264T (=DSM 44701T), isolated from a smear-ripened cheese.</title>
        <authorList>
            <consortium name="US DOE Joint Genome Institute (JGI-PGF)"/>
            <person name="Walter F."/>
            <person name="Albersmeier A."/>
            <person name="Kalinowski J."/>
            <person name="Ruckert C."/>
        </authorList>
    </citation>
    <scope>NUCLEOTIDE SEQUENCE</scope>
    <source>
        <strain evidence="1">CGMCC 1.12187</strain>
    </source>
</reference>
<evidence type="ECO:0008006" key="3">
    <source>
        <dbReference type="Google" id="ProtNLM"/>
    </source>
</evidence>